<sequence length="152" mass="16687">MVIFGNAGLLYALVFVAKTVHLSWSPYWALFDKFASYAHQRGSYYQWLLLGGHLHVLKALLGYEVPLLLILTIVSLILLAPLLRHVGLALRGTTVLEDMGHGDAIDLPGCTKVLPLQPGDFALSPGEALSQLLGPRWIWRLLLPIPGRPSGQ</sequence>
<proteinExistence type="predicted"/>
<dbReference type="AlphaFoldDB" id="A0A812UI79"/>
<reference evidence="2" key="1">
    <citation type="submission" date="2021-02" db="EMBL/GenBank/DDBJ databases">
        <authorList>
            <person name="Dougan E. K."/>
            <person name="Rhodes N."/>
            <person name="Thang M."/>
            <person name="Chan C."/>
        </authorList>
    </citation>
    <scope>NUCLEOTIDE SEQUENCE</scope>
</reference>
<feature type="non-terminal residue" evidence="2">
    <location>
        <position position="1"/>
    </location>
</feature>
<keyword evidence="1" id="KW-0812">Transmembrane</keyword>
<protein>
    <submittedName>
        <fullName evidence="2">Uncharacterized protein</fullName>
    </submittedName>
</protein>
<evidence type="ECO:0000313" key="3">
    <source>
        <dbReference type="Proteomes" id="UP000649617"/>
    </source>
</evidence>
<evidence type="ECO:0000256" key="1">
    <source>
        <dbReference type="SAM" id="Phobius"/>
    </source>
</evidence>
<name>A0A812UI79_SYMPI</name>
<feature type="transmembrane region" description="Helical" evidence="1">
    <location>
        <begin position="65"/>
        <end position="83"/>
    </location>
</feature>
<organism evidence="2 3">
    <name type="scientific">Symbiodinium pilosum</name>
    <name type="common">Dinoflagellate</name>
    <dbReference type="NCBI Taxonomy" id="2952"/>
    <lineage>
        <taxon>Eukaryota</taxon>
        <taxon>Sar</taxon>
        <taxon>Alveolata</taxon>
        <taxon>Dinophyceae</taxon>
        <taxon>Suessiales</taxon>
        <taxon>Symbiodiniaceae</taxon>
        <taxon>Symbiodinium</taxon>
    </lineage>
</organism>
<comment type="caution">
    <text evidence="2">The sequence shown here is derived from an EMBL/GenBank/DDBJ whole genome shotgun (WGS) entry which is preliminary data.</text>
</comment>
<keyword evidence="3" id="KW-1185">Reference proteome</keyword>
<keyword evidence="1" id="KW-0472">Membrane</keyword>
<dbReference type="Proteomes" id="UP000649617">
    <property type="component" value="Unassembled WGS sequence"/>
</dbReference>
<accession>A0A812UI79</accession>
<gene>
    <name evidence="2" type="ORF">SPIL2461_LOCUS15180</name>
</gene>
<evidence type="ECO:0000313" key="2">
    <source>
        <dbReference type="EMBL" id="CAE7565781.1"/>
    </source>
</evidence>
<keyword evidence="1" id="KW-1133">Transmembrane helix</keyword>
<dbReference type="OrthoDB" id="429515at2759"/>
<dbReference type="EMBL" id="CAJNIZ010036480">
    <property type="protein sequence ID" value="CAE7565781.1"/>
    <property type="molecule type" value="Genomic_DNA"/>
</dbReference>